<dbReference type="Proteomes" id="UP000747399">
    <property type="component" value="Unassembled WGS sequence"/>
</dbReference>
<feature type="non-terminal residue" evidence="2">
    <location>
        <position position="126"/>
    </location>
</feature>
<reference evidence="2" key="1">
    <citation type="journal article" date="2021" name="Proc. Natl. Acad. Sci. U.S.A.">
        <title>Three genomes in the algal genus Volvox reveal the fate of a haploid sex-determining region after a transition to homothallism.</title>
        <authorList>
            <person name="Yamamoto K."/>
            <person name="Hamaji T."/>
            <person name="Kawai-Toyooka H."/>
            <person name="Matsuzaki R."/>
            <person name="Takahashi F."/>
            <person name="Nishimura Y."/>
            <person name="Kawachi M."/>
            <person name="Noguchi H."/>
            <person name="Minakuchi Y."/>
            <person name="Umen J.G."/>
            <person name="Toyoda A."/>
            <person name="Nozaki H."/>
        </authorList>
    </citation>
    <scope>NUCLEOTIDE SEQUENCE</scope>
    <source>
        <strain evidence="2">NIES-3780</strain>
    </source>
</reference>
<dbReference type="EMBL" id="BNCO01000014">
    <property type="protein sequence ID" value="GIL53134.1"/>
    <property type="molecule type" value="Genomic_DNA"/>
</dbReference>
<comment type="caution">
    <text evidence="2">The sequence shown here is derived from an EMBL/GenBank/DDBJ whole genome shotgun (WGS) entry which is preliminary data.</text>
</comment>
<dbReference type="AlphaFoldDB" id="A0A8J4EYC2"/>
<feature type="compositionally biased region" description="Polar residues" evidence="1">
    <location>
        <begin position="1"/>
        <end position="18"/>
    </location>
</feature>
<evidence type="ECO:0000313" key="3">
    <source>
        <dbReference type="Proteomes" id="UP000747399"/>
    </source>
</evidence>
<gene>
    <name evidence="2" type="ORF">Vafri_8809</name>
</gene>
<organism evidence="2 3">
    <name type="scientific">Volvox africanus</name>
    <dbReference type="NCBI Taxonomy" id="51714"/>
    <lineage>
        <taxon>Eukaryota</taxon>
        <taxon>Viridiplantae</taxon>
        <taxon>Chlorophyta</taxon>
        <taxon>core chlorophytes</taxon>
        <taxon>Chlorophyceae</taxon>
        <taxon>CS clade</taxon>
        <taxon>Chlamydomonadales</taxon>
        <taxon>Volvocaceae</taxon>
        <taxon>Volvox</taxon>
    </lineage>
</organism>
<feature type="region of interest" description="Disordered" evidence="1">
    <location>
        <begin position="1"/>
        <end position="35"/>
    </location>
</feature>
<keyword evidence="3" id="KW-1185">Reference proteome</keyword>
<sequence length="126" mass="13749">TDSPTQSPKQQLPVSYPTNRRPESPMRFLGSPTQSTNLQVVTASLLQATQQPPLYALPSGLMDHSRQLPASPQPTHLARRQPEGQIVIQSSAPGYPSWPPPYGVQPPPQPLHQPAHPQSLPLPSYP</sequence>
<feature type="region of interest" description="Disordered" evidence="1">
    <location>
        <begin position="56"/>
        <end position="126"/>
    </location>
</feature>
<evidence type="ECO:0000256" key="1">
    <source>
        <dbReference type="SAM" id="MobiDB-lite"/>
    </source>
</evidence>
<feature type="compositionally biased region" description="Pro residues" evidence="1">
    <location>
        <begin position="96"/>
        <end position="111"/>
    </location>
</feature>
<name>A0A8J4EYC2_9CHLO</name>
<feature type="compositionally biased region" description="Low complexity" evidence="1">
    <location>
        <begin position="112"/>
        <end position="126"/>
    </location>
</feature>
<proteinExistence type="predicted"/>
<feature type="non-terminal residue" evidence="2">
    <location>
        <position position="1"/>
    </location>
</feature>
<evidence type="ECO:0000313" key="2">
    <source>
        <dbReference type="EMBL" id="GIL53134.1"/>
    </source>
</evidence>
<protein>
    <submittedName>
        <fullName evidence="2">Uncharacterized protein</fullName>
    </submittedName>
</protein>
<accession>A0A8J4EYC2</accession>